<dbReference type="Gene3D" id="3.40.50.300">
    <property type="entry name" value="P-loop containing nucleotide triphosphate hydrolases"/>
    <property type="match status" value="1"/>
</dbReference>
<dbReference type="SUPFAM" id="SSF52540">
    <property type="entry name" value="P-loop containing nucleoside triphosphate hydrolases"/>
    <property type="match status" value="1"/>
</dbReference>
<dbReference type="InterPro" id="IPR027417">
    <property type="entry name" value="P-loop_NTPase"/>
</dbReference>
<keyword evidence="3" id="KW-1185">Reference proteome</keyword>
<protein>
    <submittedName>
        <fullName evidence="2">Nucleoside/nucleotide kinase family protein</fullName>
    </submittedName>
</protein>
<keyword evidence="2" id="KW-0418">Kinase</keyword>
<proteinExistence type="predicted"/>
<keyword evidence="2" id="KW-0808">Transferase</keyword>
<dbReference type="EMBL" id="JADMLG010000003">
    <property type="protein sequence ID" value="MBH0776436.1"/>
    <property type="molecule type" value="Genomic_DNA"/>
</dbReference>
<sequence>MIEGQHVCVADLAAWSASRIPSGRRFVLGIAGPPAAGKSTLSANLAVALSVGCRVPAQIAPMDGFHRTNAELSAAGALDRKGEPDTFDVAGFLAHLKSLRESAFGEVVHWPIFDRGIDDPTPDALRFSDEKVAIVEGNYLLLEKPGWREVAGYLDEVWYLDAADQVIVPRLTERHLRGGKSAARVRAKVADSDMPNARLIAATSVRADLVLREIDGRYRIETVR</sequence>
<dbReference type="Proteomes" id="UP000655751">
    <property type="component" value="Unassembled WGS sequence"/>
</dbReference>
<organism evidence="2 3">
    <name type="scientific">Nocardia bovistercoris</name>
    <dbReference type="NCBI Taxonomy" id="2785916"/>
    <lineage>
        <taxon>Bacteria</taxon>
        <taxon>Bacillati</taxon>
        <taxon>Actinomycetota</taxon>
        <taxon>Actinomycetes</taxon>
        <taxon>Mycobacteriales</taxon>
        <taxon>Nocardiaceae</taxon>
        <taxon>Nocardia</taxon>
    </lineage>
</organism>
<evidence type="ECO:0000313" key="3">
    <source>
        <dbReference type="Proteomes" id="UP000655751"/>
    </source>
</evidence>
<dbReference type="GO" id="GO:0005524">
    <property type="term" value="F:ATP binding"/>
    <property type="evidence" value="ECO:0007669"/>
    <property type="project" value="InterPro"/>
</dbReference>
<dbReference type="Pfam" id="PF00485">
    <property type="entry name" value="PRK"/>
    <property type="match status" value="1"/>
</dbReference>
<gene>
    <name evidence="2" type="ORF">IT779_09075</name>
</gene>
<evidence type="ECO:0000259" key="1">
    <source>
        <dbReference type="Pfam" id="PF00485"/>
    </source>
</evidence>
<accession>A0A931N2U6</accession>
<reference evidence="2" key="1">
    <citation type="submission" date="2020-11" db="EMBL/GenBank/DDBJ databases">
        <title>Nocardia NEAU-351.nov., a novel actinomycete isolated from the cow dung.</title>
        <authorList>
            <person name="Zhang X."/>
        </authorList>
    </citation>
    <scope>NUCLEOTIDE SEQUENCE</scope>
    <source>
        <strain evidence="2">NEAU-351</strain>
    </source>
</reference>
<evidence type="ECO:0000313" key="2">
    <source>
        <dbReference type="EMBL" id="MBH0776436.1"/>
    </source>
</evidence>
<dbReference type="AlphaFoldDB" id="A0A931N2U6"/>
<dbReference type="InterPro" id="IPR006083">
    <property type="entry name" value="PRK/URK"/>
</dbReference>
<comment type="caution">
    <text evidence="2">The sequence shown here is derived from an EMBL/GenBank/DDBJ whole genome shotgun (WGS) entry which is preliminary data.</text>
</comment>
<dbReference type="NCBIfam" id="NF006743">
    <property type="entry name" value="PRK09270.1-2"/>
    <property type="match status" value="1"/>
</dbReference>
<feature type="domain" description="Phosphoribulokinase/uridine kinase" evidence="1">
    <location>
        <begin position="27"/>
        <end position="212"/>
    </location>
</feature>
<dbReference type="PANTHER" id="PTHR10285">
    <property type="entry name" value="URIDINE KINASE"/>
    <property type="match status" value="1"/>
</dbReference>
<name>A0A931N2U6_9NOCA</name>
<dbReference type="GO" id="GO:0016301">
    <property type="term" value="F:kinase activity"/>
    <property type="evidence" value="ECO:0007669"/>
    <property type="project" value="UniProtKB-KW"/>
</dbReference>
<dbReference type="RefSeq" id="WP_196148775.1">
    <property type="nucleotide sequence ID" value="NZ_JADMLG010000003.1"/>
</dbReference>